<comment type="caution">
    <text evidence="1">The sequence shown here is derived from an EMBL/GenBank/DDBJ whole genome shotgun (WGS) entry which is preliminary data.</text>
</comment>
<evidence type="ECO:0000313" key="2">
    <source>
        <dbReference type="Proteomes" id="UP000054783"/>
    </source>
</evidence>
<reference evidence="1 2" key="1">
    <citation type="submission" date="2015-01" db="EMBL/GenBank/DDBJ databases">
        <title>Evolution of Trichinella species and genotypes.</title>
        <authorList>
            <person name="Korhonen P.K."/>
            <person name="Edoardo P."/>
            <person name="Giuseppe L.R."/>
            <person name="Gasser R.B."/>
        </authorList>
    </citation>
    <scope>NUCLEOTIDE SEQUENCE [LARGE SCALE GENOMIC DNA]</scope>
    <source>
        <strain evidence="1">ISS2496</strain>
    </source>
</reference>
<organism evidence="1 2">
    <name type="scientific">Trichinella patagoniensis</name>
    <dbReference type="NCBI Taxonomy" id="990121"/>
    <lineage>
        <taxon>Eukaryota</taxon>
        <taxon>Metazoa</taxon>
        <taxon>Ecdysozoa</taxon>
        <taxon>Nematoda</taxon>
        <taxon>Enoplea</taxon>
        <taxon>Dorylaimia</taxon>
        <taxon>Trichinellida</taxon>
        <taxon>Trichinellidae</taxon>
        <taxon>Trichinella</taxon>
    </lineage>
</organism>
<sequence length="61" mass="7178">MPARGPWSSPVVMVRKKDGSPLFCVDYRELNAVTRVDARPLCFYRRSPYKKVNVIRRYNFA</sequence>
<dbReference type="Proteomes" id="UP000054783">
    <property type="component" value="Unassembled WGS sequence"/>
</dbReference>
<dbReference type="InterPro" id="IPR043502">
    <property type="entry name" value="DNA/RNA_pol_sf"/>
</dbReference>
<accession>A0A0V0YS42</accession>
<dbReference type="EMBL" id="JYDQ01003640">
    <property type="protein sequence ID" value="KRY02618.1"/>
    <property type="molecule type" value="Genomic_DNA"/>
</dbReference>
<protein>
    <submittedName>
        <fullName evidence="1">Transposon Ty3-I Gag-Pol polyprotein</fullName>
    </submittedName>
</protein>
<dbReference type="Gene3D" id="3.10.10.10">
    <property type="entry name" value="HIV Type 1 Reverse Transcriptase, subunit A, domain 1"/>
    <property type="match status" value="1"/>
</dbReference>
<gene>
    <name evidence="1" type="primary">TY3B-I</name>
    <name evidence="1" type="ORF">T12_4606</name>
</gene>
<keyword evidence="2" id="KW-1185">Reference proteome</keyword>
<dbReference type="AlphaFoldDB" id="A0A0V0YS42"/>
<dbReference type="STRING" id="990121.A0A0V0YS42"/>
<name>A0A0V0YS42_9BILA</name>
<proteinExistence type="predicted"/>
<evidence type="ECO:0000313" key="1">
    <source>
        <dbReference type="EMBL" id="KRY02618.1"/>
    </source>
</evidence>
<dbReference type="SUPFAM" id="SSF56672">
    <property type="entry name" value="DNA/RNA polymerases"/>
    <property type="match status" value="1"/>
</dbReference>